<proteinExistence type="inferred from homology"/>
<dbReference type="InterPro" id="IPR001736">
    <property type="entry name" value="PLipase_D/transphosphatidylase"/>
</dbReference>
<dbReference type="Pfam" id="PF13091">
    <property type="entry name" value="PLDc_2"/>
    <property type="match status" value="1"/>
</dbReference>
<keyword evidence="7" id="KW-0732">Signal</keyword>
<reference evidence="9 10" key="1">
    <citation type="submission" date="2020-08" db="EMBL/GenBank/DDBJ databases">
        <title>Genomic Encyclopedia of Type Strains, Phase IV (KMG-V): Genome sequencing to study the core and pangenomes of soil and plant-associated prokaryotes.</title>
        <authorList>
            <person name="Whitman W."/>
        </authorList>
    </citation>
    <scope>NUCLEOTIDE SEQUENCE [LARGE SCALE GENOMIC DNA]</scope>
    <source>
        <strain evidence="9 10">34/80</strain>
    </source>
</reference>
<evidence type="ECO:0000256" key="6">
    <source>
        <dbReference type="ARBA" id="ARBA00023098"/>
    </source>
</evidence>
<dbReference type="CDD" id="cd09170">
    <property type="entry name" value="PLDc_Nuc"/>
    <property type="match status" value="1"/>
</dbReference>
<dbReference type="AlphaFoldDB" id="A0A840FZ83"/>
<dbReference type="GO" id="GO:0006793">
    <property type="term" value="P:phosphorus metabolic process"/>
    <property type="evidence" value="ECO:0007669"/>
    <property type="project" value="UniProtKB-ARBA"/>
</dbReference>
<keyword evidence="4" id="KW-0378">Hydrolase</keyword>
<name>A0A840FZ83_9BURK</name>
<keyword evidence="6" id="KW-0443">Lipid metabolism</keyword>
<dbReference type="InterPro" id="IPR051406">
    <property type="entry name" value="PLD_domain"/>
</dbReference>
<dbReference type="PROSITE" id="PS50035">
    <property type="entry name" value="PLD"/>
    <property type="match status" value="1"/>
</dbReference>
<gene>
    <name evidence="9" type="ORF">GGD71_006377</name>
</gene>
<dbReference type="Gene3D" id="3.30.870.10">
    <property type="entry name" value="Endonuclease Chain A"/>
    <property type="match status" value="1"/>
</dbReference>
<sequence>MSVSRFRASVPLKFAAVVASLTCVAPSMGFAQLATPAPSLTQTVPYTAAFTPGSALPLVLDTIRNARSTLLVAAYAFTSRPVAIALRDAQRRGVRVFVVIDADEAAKAYSAARFLTNGRVPIRTNARYAQQHNKFIVADGTVVQTGSFNYTSSAAQRNAENVLVVRNAPALAAQYGAEWQKLWDEGIDLRPGY</sequence>
<feature type="signal peptide" evidence="7">
    <location>
        <begin position="1"/>
        <end position="31"/>
    </location>
</feature>
<evidence type="ECO:0000313" key="9">
    <source>
        <dbReference type="EMBL" id="MBB4225564.1"/>
    </source>
</evidence>
<dbReference type="PANTHER" id="PTHR43856:SF1">
    <property type="entry name" value="MITOCHONDRIAL CARDIOLIPIN HYDROLASE"/>
    <property type="match status" value="1"/>
</dbReference>
<dbReference type="InterPro" id="IPR025202">
    <property type="entry name" value="PLD-like_dom"/>
</dbReference>
<comment type="caution">
    <text evidence="9">The sequence shown here is derived from an EMBL/GenBank/DDBJ whole genome shotgun (WGS) entry which is preliminary data.</text>
</comment>
<dbReference type="GO" id="GO:0004630">
    <property type="term" value="F:phospholipase D activity"/>
    <property type="evidence" value="ECO:0007669"/>
    <property type="project" value="UniProtKB-EC"/>
</dbReference>
<accession>A0A840FZ83</accession>
<dbReference type="RefSeq" id="WP_221297836.1">
    <property type="nucleotide sequence ID" value="NZ_JACIFZ010000013.1"/>
</dbReference>
<protein>
    <recommendedName>
        <fullName evidence="3">phospholipase D</fullName>
        <ecNumber evidence="3">3.1.4.4</ecNumber>
    </recommendedName>
</protein>
<evidence type="ECO:0000256" key="7">
    <source>
        <dbReference type="SAM" id="SignalP"/>
    </source>
</evidence>
<evidence type="ECO:0000313" key="10">
    <source>
        <dbReference type="Proteomes" id="UP000524450"/>
    </source>
</evidence>
<evidence type="ECO:0000256" key="2">
    <source>
        <dbReference type="ARBA" id="ARBA00008664"/>
    </source>
</evidence>
<evidence type="ECO:0000256" key="1">
    <source>
        <dbReference type="ARBA" id="ARBA00000798"/>
    </source>
</evidence>
<comment type="similarity">
    <text evidence="2">Belongs to the phospholipase D family.</text>
</comment>
<dbReference type="SUPFAM" id="SSF56024">
    <property type="entry name" value="Phospholipase D/nuclease"/>
    <property type="match status" value="1"/>
</dbReference>
<evidence type="ECO:0000259" key="8">
    <source>
        <dbReference type="PROSITE" id="PS50035"/>
    </source>
</evidence>
<dbReference type="GO" id="GO:0016891">
    <property type="term" value="F:RNA endonuclease activity producing 5'-phosphomonoesters, hydrolytic mechanism"/>
    <property type="evidence" value="ECO:0007669"/>
    <property type="project" value="TreeGrafter"/>
</dbReference>
<comment type="catalytic activity">
    <reaction evidence="1">
        <text>a 1,2-diacyl-sn-glycero-3-phosphocholine + H2O = a 1,2-diacyl-sn-glycero-3-phosphate + choline + H(+)</text>
        <dbReference type="Rhea" id="RHEA:14445"/>
        <dbReference type="ChEBI" id="CHEBI:15354"/>
        <dbReference type="ChEBI" id="CHEBI:15377"/>
        <dbReference type="ChEBI" id="CHEBI:15378"/>
        <dbReference type="ChEBI" id="CHEBI:57643"/>
        <dbReference type="ChEBI" id="CHEBI:58608"/>
        <dbReference type="EC" id="3.1.4.4"/>
    </reaction>
</comment>
<dbReference type="EMBL" id="JACIFZ010000013">
    <property type="protein sequence ID" value="MBB4225564.1"/>
    <property type="molecule type" value="Genomic_DNA"/>
</dbReference>
<feature type="chain" id="PRO_5032987339" description="phospholipase D" evidence="7">
    <location>
        <begin position="32"/>
        <end position="193"/>
    </location>
</feature>
<dbReference type="GO" id="GO:0016042">
    <property type="term" value="P:lipid catabolic process"/>
    <property type="evidence" value="ECO:0007669"/>
    <property type="project" value="UniProtKB-KW"/>
</dbReference>
<feature type="domain" description="PLD phosphodiesterase" evidence="8">
    <location>
        <begin position="127"/>
        <end position="154"/>
    </location>
</feature>
<evidence type="ECO:0000256" key="4">
    <source>
        <dbReference type="ARBA" id="ARBA00022801"/>
    </source>
</evidence>
<dbReference type="Proteomes" id="UP000524450">
    <property type="component" value="Unassembled WGS sequence"/>
</dbReference>
<dbReference type="PANTHER" id="PTHR43856">
    <property type="entry name" value="CARDIOLIPIN HYDROLASE"/>
    <property type="match status" value="1"/>
</dbReference>
<evidence type="ECO:0000256" key="3">
    <source>
        <dbReference type="ARBA" id="ARBA00012027"/>
    </source>
</evidence>
<dbReference type="EC" id="3.1.4.4" evidence="3"/>
<keyword evidence="5" id="KW-0442">Lipid degradation</keyword>
<evidence type="ECO:0000256" key="5">
    <source>
        <dbReference type="ARBA" id="ARBA00022963"/>
    </source>
</evidence>
<organism evidence="9 10">
    <name type="scientific">Variovorax guangxiensis</name>
    <dbReference type="NCBI Taxonomy" id="1775474"/>
    <lineage>
        <taxon>Bacteria</taxon>
        <taxon>Pseudomonadati</taxon>
        <taxon>Pseudomonadota</taxon>
        <taxon>Betaproteobacteria</taxon>
        <taxon>Burkholderiales</taxon>
        <taxon>Comamonadaceae</taxon>
        <taxon>Variovorax</taxon>
    </lineage>
</organism>